<keyword evidence="10 12" id="KW-1133">Transmembrane helix</keyword>
<evidence type="ECO:0000256" key="6">
    <source>
        <dbReference type="ARBA" id="ARBA00022519"/>
    </source>
</evidence>
<dbReference type="InterPro" id="IPR050321">
    <property type="entry name" value="Glycosyltr_2/OpgH_subfam"/>
</dbReference>
<dbReference type="RefSeq" id="WP_200607277.1">
    <property type="nucleotide sequence ID" value="NZ_JAEHHL010000001.1"/>
</dbReference>
<evidence type="ECO:0000313" key="15">
    <source>
        <dbReference type="Proteomes" id="UP000655420"/>
    </source>
</evidence>
<proteinExistence type="inferred from homology"/>
<sequence>MTSASQGENRPVVFNDTEGAQIRKPDFLHAPTPPSAPLEMPTQDLARGPIVAFPPSSLGTAFARLIAFGGAAVLTAYGFNEMLLVFGKETRTFLQLVLLGLFTITFGWIALSATQTIAGLLCAPGRPDVPRDGPLKGRTAILMPVYNESPASTCGALAAMGEAQADSGHGTSFEIFILSDTRDPDVWLAETAAFAELRHRLAGRIAVWYRRRWQNTGKKAGNLHDFMVGWGARYDYMLVLDADSLMDAPTIIEMVRRMDAAPRLGILQTVPILAGGSTLFARLQQFAGRIYGPVIARGVAAWQGMDGNYWGHNALIRVRAFAENCGLPELPGRKPFGGHILSHDFVEASLIRRGGWEVRMDPDLEGSWEGSPPSLLDLSTRDRRWAQGNLQHSKIVGAHRLRLPNRIHMLIGIGAYLMSTIWLAMLLVGMVLTAQTLLIRPEYFPDGLQLFPDWPVFDAERMRRLFMLAMTLLLLPKAVGLCRALLLRRVRSKTGGAFRLIASAVFEVVLSALYAPVLMLLQARHVTDILLGRDSGWGRQQREGAELSWPEALAHHWTSVVAGLTVGAAFAWFAPNQVIWITPVLAGLILAPALSRWSSARSAASWVERAGLLTTPEETSKPALMQTAHDLEEEFEALASPSLEALADDRAALAAHLRALGPEPDWTESQTILRVTLRAKIEAAASPAQAVRWLSPAERDVLVGSADLLRLWGARWDEPAPSSRGALGM</sequence>
<dbReference type="GO" id="GO:0005886">
    <property type="term" value="C:plasma membrane"/>
    <property type="evidence" value="ECO:0007669"/>
    <property type="project" value="UniProtKB-SubCell"/>
</dbReference>
<evidence type="ECO:0000313" key="14">
    <source>
        <dbReference type="EMBL" id="MBK0398318.1"/>
    </source>
</evidence>
<name>A0A8J7M4Z0_9RHOB</name>
<evidence type="ECO:0000256" key="10">
    <source>
        <dbReference type="ARBA" id="ARBA00022989"/>
    </source>
</evidence>
<dbReference type="GO" id="GO:0016758">
    <property type="term" value="F:hexosyltransferase activity"/>
    <property type="evidence" value="ECO:0007669"/>
    <property type="project" value="TreeGrafter"/>
</dbReference>
<keyword evidence="8" id="KW-0808">Transferase</keyword>
<dbReference type="NCBIfam" id="NF003958">
    <property type="entry name" value="PRK05454.2-1"/>
    <property type="match status" value="1"/>
</dbReference>
<dbReference type="PANTHER" id="PTHR43867">
    <property type="entry name" value="CELLULOSE SYNTHASE CATALYTIC SUBUNIT A [UDP-FORMING]"/>
    <property type="match status" value="1"/>
</dbReference>
<organism evidence="14 15">
    <name type="scientific">Thermohalobaculum xanthum</name>
    <dbReference type="NCBI Taxonomy" id="2753746"/>
    <lineage>
        <taxon>Bacteria</taxon>
        <taxon>Pseudomonadati</taxon>
        <taxon>Pseudomonadota</taxon>
        <taxon>Alphaproteobacteria</taxon>
        <taxon>Rhodobacterales</taxon>
        <taxon>Paracoccaceae</taxon>
        <taxon>Thermohalobaculum</taxon>
    </lineage>
</organism>
<reference evidence="14" key="1">
    <citation type="submission" date="2020-12" db="EMBL/GenBank/DDBJ databases">
        <title>Bacterial taxonomy.</title>
        <authorList>
            <person name="Pan X."/>
        </authorList>
    </citation>
    <scope>NUCLEOTIDE SEQUENCE</scope>
    <source>
        <strain evidence="14">M0105</strain>
    </source>
</reference>
<protein>
    <recommendedName>
        <fullName evidence="4">Glucans biosynthesis glucosyltransferase H</fullName>
    </recommendedName>
</protein>
<keyword evidence="11 12" id="KW-0472">Membrane</keyword>
<evidence type="ECO:0000256" key="2">
    <source>
        <dbReference type="ARBA" id="ARBA00005001"/>
    </source>
</evidence>
<evidence type="ECO:0000259" key="13">
    <source>
        <dbReference type="Pfam" id="PF13632"/>
    </source>
</evidence>
<feature type="transmembrane region" description="Helical" evidence="12">
    <location>
        <begin position="409"/>
        <end position="432"/>
    </location>
</feature>
<dbReference type="Pfam" id="PF13632">
    <property type="entry name" value="Glyco_trans_2_3"/>
    <property type="match status" value="1"/>
</dbReference>
<keyword evidence="15" id="KW-1185">Reference proteome</keyword>
<dbReference type="PANTHER" id="PTHR43867:SF5">
    <property type="entry name" value="GLUCANS BIOSYNTHESIS GLUCOSYLTRANSFERASE H"/>
    <property type="match status" value="1"/>
</dbReference>
<feature type="transmembrane region" description="Helical" evidence="12">
    <location>
        <begin position="92"/>
        <end position="111"/>
    </location>
</feature>
<dbReference type="EMBL" id="JAEHHL010000001">
    <property type="protein sequence ID" value="MBK0398318.1"/>
    <property type="molecule type" value="Genomic_DNA"/>
</dbReference>
<evidence type="ECO:0000256" key="7">
    <source>
        <dbReference type="ARBA" id="ARBA00022676"/>
    </source>
</evidence>
<dbReference type="Gene3D" id="3.90.550.10">
    <property type="entry name" value="Spore Coat Polysaccharide Biosynthesis Protein SpsA, Chain A"/>
    <property type="match status" value="1"/>
</dbReference>
<comment type="subcellular location">
    <subcellularLocation>
        <location evidence="1">Cell inner membrane</location>
        <topology evidence="1">Multi-pass membrane protein</topology>
    </subcellularLocation>
</comment>
<keyword evidence="7" id="KW-0328">Glycosyltransferase</keyword>
<evidence type="ECO:0000256" key="3">
    <source>
        <dbReference type="ARBA" id="ARBA00009337"/>
    </source>
</evidence>
<evidence type="ECO:0000256" key="4">
    <source>
        <dbReference type="ARBA" id="ARBA00020585"/>
    </source>
</evidence>
<comment type="pathway">
    <text evidence="2">Glycan metabolism; osmoregulated periplasmic glucan (OPG) biosynthesis.</text>
</comment>
<comment type="similarity">
    <text evidence="3">Belongs to the glycosyltransferase 2 family. OpgH subfamily.</text>
</comment>
<feature type="domain" description="Glycosyltransferase 2-like" evidence="13">
    <location>
        <begin position="238"/>
        <end position="437"/>
    </location>
</feature>
<dbReference type="InterPro" id="IPR029044">
    <property type="entry name" value="Nucleotide-diphossugar_trans"/>
</dbReference>
<evidence type="ECO:0000256" key="11">
    <source>
        <dbReference type="ARBA" id="ARBA00023136"/>
    </source>
</evidence>
<evidence type="ECO:0000256" key="5">
    <source>
        <dbReference type="ARBA" id="ARBA00022475"/>
    </source>
</evidence>
<dbReference type="SUPFAM" id="SSF53448">
    <property type="entry name" value="Nucleotide-diphospho-sugar transferases"/>
    <property type="match status" value="1"/>
</dbReference>
<keyword evidence="6" id="KW-0997">Cell inner membrane</keyword>
<dbReference type="CDD" id="cd04191">
    <property type="entry name" value="Glucan_BSP_MdoH"/>
    <property type="match status" value="1"/>
</dbReference>
<dbReference type="AlphaFoldDB" id="A0A8J7M4Z0"/>
<feature type="transmembrane region" description="Helical" evidence="12">
    <location>
        <begin position="465"/>
        <end position="486"/>
    </location>
</feature>
<keyword evidence="5" id="KW-1003">Cell membrane</keyword>
<evidence type="ECO:0000256" key="1">
    <source>
        <dbReference type="ARBA" id="ARBA00004429"/>
    </source>
</evidence>
<feature type="transmembrane region" description="Helical" evidence="12">
    <location>
        <begin position="61"/>
        <end position="80"/>
    </location>
</feature>
<accession>A0A8J7M4Z0</accession>
<feature type="transmembrane region" description="Helical" evidence="12">
    <location>
        <begin position="578"/>
        <end position="595"/>
    </location>
</feature>
<dbReference type="Proteomes" id="UP000655420">
    <property type="component" value="Unassembled WGS sequence"/>
</dbReference>
<keyword evidence="9 12" id="KW-0812">Transmembrane</keyword>
<comment type="caution">
    <text evidence="14">The sequence shown here is derived from an EMBL/GenBank/DDBJ whole genome shotgun (WGS) entry which is preliminary data.</text>
</comment>
<feature type="transmembrane region" description="Helical" evidence="12">
    <location>
        <begin position="498"/>
        <end position="521"/>
    </location>
</feature>
<evidence type="ECO:0000256" key="9">
    <source>
        <dbReference type="ARBA" id="ARBA00022692"/>
    </source>
</evidence>
<evidence type="ECO:0000256" key="8">
    <source>
        <dbReference type="ARBA" id="ARBA00022679"/>
    </source>
</evidence>
<dbReference type="NCBIfam" id="NF003962">
    <property type="entry name" value="PRK05454.2-5"/>
    <property type="match status" value="1"/>
</dbReference>
<dbReference type="InterPro" id="IPR001173">
    <property type="entry name" value="Glyco_trans_2-like"/>
</dbReference>
<gene>
    <name evidence="14" type="primary">mdoH</name>
    <name evidence="14" type="ORF">H0I76_03870</name>
</gene>
<evidence type="ECO:0000256" key="12">
    <source>
        <dbReference type="SAM" id="Phobius"/>
    </source>
</evidence>